<evidence type="ECO:0008006" key="4">
    <source>
        <dbReference type="Google" id="ProtNLM"/>
    </source>
</evidence>
<comment type="caution">
    <text evidence="2">The sequence shown here is derived from an EMBL/GenBank/DDBJ whole genome shotgun (WGS) entry which is preliminary data.</text>
</comment>
<protein>
    <recommendedName>
        <fullName evidence="4">Transmembrane protein</fullName>
    </recommendedName>
</protein>
<proteinExistence type="predicted"/>
<feature type="transmembrane region" description="Helical" evidence="1">
    <location>
        <begin position="42"/>
        <end position="61"/>
    </location>
</feature>
<evidence type="ECO:0000256" key="1">
    <source>
        <dbReference type="SAM" id="Phobius"/>
    </source>
</evidence>
<dbReference type="EMBL" id="FCNP01000005">
    <property type="protein sequence ID" value="CVI54826.1"/>
    <property type="molecule type" value="Genomic_DNA"/>
</dbReference>
<dbReference type="RefSeq" id="WP_020809718.1">
    <property type="nucleotide sequence ID" value="NZ_LT009775.1"/>
</dbReference>
<sequence length="144" mass="15450">MRTLHPVAGTLALAIILAFWLSTALTEISGSSEAIRTVKLAIPWGFLVLAPALAVTGFSGFRMGAKWKHPLVAAKKKRMPLIALNGLLILVPCALVLRHFALSNDYGGVFYAVQALELCAGALNITLLAKSFRNGLQLKRRLAA</sequence>
<keyword evidence="1" id="KW-1133">Transmembrane helix</keyword>
<organism evidence="2 3">
    <name type="scientific">Agrobacterium deltaense NCPPB 1641</name>
    <dbReference type="NCBI Taxonomy" id="1183425"/>
    <lineage>
        <taxon>Bacteria</taxon>
        <taxon>Pseudomonadati</taxon>
        <taxon>Pseudomonadota</taxon>
        <taxon>Alphaproteobacteria</taxon>
        <taxon>Hyphomicrobiales</taxon>
        <taxon>Rhizobiaceae</taxon>
        <taxon>Rhizobium/Agrobacterium group</taxon>
        <taxon>Agrobacterium</taxon>
    </lineage>
</organism>
<keyword evidence="3" id="KW-1185">Reference proteome</keyword>
<gene>
    <name evidence="2" type="ORF">AGR7A_Cc130039</name>
</gene>
<accession>A0A1S7TJM9</accession>
<evidence type="ECO:0000313" key="3">
    <source>
        <dbReference type="Proteomes" id="UP000192140"/>
    </source>
</evidence>
<name>A0A1S7TJM9_9HYPH</name>
<dbReference type="AlphaFoldDB" id="A0A1S7TJM9"/>
<keyword evidence="1" id="KW-0472">Membrane</keyword>
<dbReference type="Proteomes" id="UP000192140">
    <property type="component" value="Unassembled WGS sequence"/>
</dbReference>
<keyword evidence="1" id="KW-0812">Transmembrane</keyword>
<reference evidence="2" key="1">
    <citation type="submission" date="2016-01" db="EMBL/GenBank/DDBJ databases">
        <authorList>
            <person name="Regsiter A."/>
            <person name="william w."/>
        </authorList>
    </citation>
    <scope>NUCLEOTIDE SEQUENCE</scope>
    <source>
        <strain evidence="2">NCPPB 1641</strain>
    </source>
</reference>
<feature type="transmembrane region" description="Helical" evidence="1">
    <location>
        <begin position="82"/>
        <end position="102"/>
    </location>
</feature>
<evidence type="ECO:0000313" key="2">
    <source>
        <dbReference type="EMBL" id="CVI54826.1"/>
    </source>
</evidence>
<feature type="transmembrane region" description="Helical" evidence="1">
    <location>
        <begin position="108"/>
        <end position="129"/>
    </location>
</feature>